<dbReference type="EC" id="2.3.2.27" evidence="6"/>
<evidence type="ECO:0000256" key="4">
    <source>
        <dbReference type="ARBA" id="ARBA00022833"/>
    </source>
</evidence>
<dbReference type="OrthoDB" id="10266039at2759"/>
<evidence type="ECO:0000256" key="5">
    <source>
        <dbReference type="ARBA" id="ARBA00023242"/>
    </source>
</evidence>
<feature type="coiled-coil region" evidence="7">
    <location>
        <begin position="49"/>
        <end position="76"/>
    </location>
</feature>
<keyword evidence="6" id="KW-0156">Chromatin regulator</keyword>
<keyword evidence="5 6" id="KW-0539">Nucleus</keyword>
<dbReference type="GO" id="GO:0008270">
    <property type="term" value="F:zinc ion binding"/>
    <property type="evidence" value="ECO:0007669"/>
    <property type="project" value="UniProtKB-KW"/>
</dbReference>
<keyword evidence="4 6" id="KW-0862">Zinc</keyword>
<proteinExistence type="inferred from homology"/>
<keyword evidence="3 6" id="KW-0863">Zinc-finger</keyword>
<evidence type="ECO:0000256" key="6">
    <source>
        <dbReference type="RuleBase" id="RU365038"/>
    </source>
</evidence>
<gene>
    <name evidence="9" type="ORF">B4U80_01113</name>
</gene>
<dbReference type="Proteomes" id="UP000288716">
    <property type="component" value="Unassembled WGS sequence"/>
</dbReference>
<dbReference type="InterPro" id="IPR058643">
    <property type="entry name" value="BRE1-like_CC"/>
</dbReference>
<comment type="catalytic activity">
    <reaction evidence="6">
        <text>S-ubiquitinyl-[E2 ubiquitin-conjugating enzyme]-L-cysteine + [acceptor protein]-L-lysine = [E2 ubiquitin-conjugating enzyme]-L-cysteine + N(6)-ubiquitinyl-[acceptor protein]-L-lysine.</text>
        <dbReference type="EC" id="2.3.2.27"/>
    </reaction>
</comment>
<dbReference type="GO" id="GO:0033503">
    <property type="term" value="C:HULC complex"/>
    <property type="evidence" value="ECO:0007669"/>
    <property type="project" value="TreeGrafter"/>
</dbReference>
<keyword evidence="6" id="KW-0808">Transferase</keyword>
<keyword evidence="6" id="KW-0833">Ubl conjugation pathway</keyword>
<dbReference type="PANTHER" id="PTHR23163:SF0">
    <property type="entry name" value="E3 UBIQUITIN-PROTEIN LIGASE BRE1"/>
    <property type="match status" value="1"/>
</dbReference>
<dbReference type="PANTHER" id="PTHR23163">
    <property type="entry name" value="RING FINGER PROTEIN-RELATED"/>
    <property type="match status" value="1"/>
</dbReference>
<feature type="non-terminal residue" evidence="9">
    <location>
        <position position="147"/>
    </location>
</feature>
<evidence type="ECO:0000256" key="1">
    <source>
        <dbReference type="ARBA" id="ARBA00004123"/>
    </source>
</evidence>
<comment type="pathway">
    <text evidence="6">Protein modification; protein ubiquitination.</text>
</comment>
<dbReference type="Pfam" id="PF26095">
    <property type="entry name" value="CC_Bre1"/>
    <property type="match status" value="1"/>
</dbReference>
<evidence type="ECO:0000256" key="2">
    <source>
        <dbReference type="ARBA" id="ARBA00022723"/>
    </source>
</evidence>
<protein>
    <recommendedName>
        <fullName evidence="6">E3 ubiquitin protein ligase</fullName>
        <ecNumber evidence="6">2.3.2.27</ecNumber>
    </recommendedName>
</protein>
<sequence>MKRASNPETSASAVKKGRFQELPKIAVSTSEELDLNVLKFQNKKLAERLEIRHRNEQDLKLRIEQLEKKQTSAESIVYVINRYWNQLNEDLRVLLQRFDCETSDESEKSNECEATTSFISQLSNWDKEELEENLQKRVYISTRQVGK</sequence>
<dbReference type="VEuPathDB" id="VectorBase:LDEU008970"/>
<dbReference type="GO" id="GO:0005634">
    <property type="term" value="C:nucleus"/>
    <property type="evidence" value="ECO:0007669"/>
    <property type="project" value="UniProtKB-SubCell"/>
</dbReference>
<comment type="similarity">
    <text evidence="6">Belongs to the BRE1 family.</text>
</comment>
<evidence type="ECO:0000259" key="8">
    <source>
        <dbReference type="Pfam" id="PF26095"/>
    </source>
</evidence>
<keyword evidence="2 6" id="KW-0479">Metal-binding</keyword>
<evidence type="ECO:0000256" key="7">
    <source>
        <dbReference type="SAM" id="Coils"/>
    </source>
</evidence>
<keyword evidence="10" id="KW-1185">Reference proteome</keyword>
<keyword evidence="6 7" id="KW-0175">Coiled coil</keyword>
<feature type="domain" description="BRE1-like coiled-coil containing" evidence="8">
    <location>
        <begin position="65"/>
        <end position="138"/>
    </location>
</feature>
<evidence type="ECO:0000313" key="10">
    <source>
        <dbReference type="Proteomes" id="UP000288716"/>
    </source>
</evidence>
<dbReference type="AlphaFoldDB" id="A0A443S6A7"/>
<comment type="caution">
    <text evidence="9">The sequence shown here is derived from an EMBL/GenBank/DDBJ whole genome shotgun (WGS) entry which is preliminary data.</text>
</comment>
<dbReference type="GO" id="GO:0061630">
    <property type="term" value="F:ubiquitin protein ligase activity"/>
    <property type="evidence" value="ECO:0007669"/>
    <property type="project" value="UniProtKB-EC"/>
</dbReference>
<name>A0A443S6A7_9ACAR</name>
<dbReference type="UniPathway" id="UPA00143"/>
<dbReference type="GO" id="GO:0006325">
    <property type="term" value="P:chromatin organization"/>
    <property type="evidence" value="ECO:0007669"/>
    <property type="project" value="UniProtKB-KW"/>
</dbReference>
<dbReference type="EMBL" id="NCKV01007196">
    <property type="protein sequence ID" value="RWS23070.1"/>
    <property type="molecule type" value="Genomic_DNA"/>
</dbReference>
<dbReference type="STRING" id="299467.A0A443S6A7"/>
<accession>A0A443S6A7</accession>
<dbReference type="GO" id="GO:0016567">
    <property type="term" value="P:protein ubiquitination"/>
    <property type="evidence" value="ECO:0007669"/>
    <property type="project" value="UniProtKB-UniRule"/>
</dbReference>
<organism evidence="9 10">
    <name type="scientific">Leptotrombidium deliense</name>
    <dbReference type="NCBI Taxonomy" id="299467"/>
    <lineage>
        <taxon>Eukaryota</taxon>
        <taxon>Metazoa</taxon>
        <taxon>Ecdysozoa</taxon>
        <taxon>Arthropoda</taxon>
        <taxon>Chelicerata</taxon>
        <taxon>Arachnida</taxon>
        <taxon>Acari</taxon>
        <taxon>Acariformes</taxon>
        <taxon>Trombidiformes</taxon>
        <taxon>Prostigmata</taxon>
        <taxon>Anystina</taxon>
        <taxon>Parasitengona</taxon>
        <taxon>Trombiculoidea</taxon>
        <taxon>Trombiculidae</taxon>
        <taxon>Leptotrombidium</taxon>
    </lineage>
</organism>
<dbReference type="InterPro" id="IPR013956">
    <property type="entry name" value="E3_ubiquit_lig_Bre1"/>
</dbReference>
<comment type="subcellular location">
    <subcellularLocation>
        <location evidence="1 6">Nucleus</location>
    </subcellularLocation>
</comment>
<reference evidence="9 10" key="1">
    <citation type="journal article" date="2018" name="Gigascience">
        <title>Genomes of trombidid mites reveal novel predicted allergens and laterally-transferred genes associated with secondary metabolism.</title>
        <authorList>
            <person name="Dong X."/>
            <person name="Chaisiri K."/>
            <person name="Xia D."/>
            <person name="Armstrong S.D."/>
            <person name="Fang Y."/>
            <person name="Donnelly M.J."/>
            <person name="Kadowaki T."/>
            <person name="McGarry J.W."/>
            <person name="Darby A.C."/>
            <person name="Makepeace B.L."/>
        </authorList>
    </citation>
    <scope>NUCLEOTIDE SEQUENCE [LARGE SCALE GENOMIC DNA]</scope>
    <source>
        <strain evidence="9">UoL-UT</strain>
    </source>
</reference>
<evidence type="ECO:0000313" key="9">
    <source>
        <dbReference type="EMBL" id="RWS23070.1"/>
    </source>
</evidence>
<evidence type="ECO:0000256" key="3">
    <source>
        <dbReference type="ARBA" id="ARBA00022771"/>
    </source>
</evidence>